<evidence type="ECO:0000256" key="5">
    <source>
        <dbReference type="ARBA" id="ARBA00023136"/>
    </source>
</evidence>
<dbReference type="AlphaFoldDB" id="A0A7S1XLX8"/>
<dbReference type="GO" id="GO:0005886">
    <property type="term" value="C:plasma membrane"/>
    <property type="evidence" value="ECO:0007669"/>
    <property type="project" value="TreeGrafter"/>
</dbReference>
<evidence type="ECO:0000256" key="3">
    <source>
        <dbReference type="ARBA" id="ARBA00022737"/>
    </source>
</evidence>
<dbReference type="InterPro" id="IPR005821">
    <property type="entry name" value="Ion_trans_dom"/>
</dbReference>
<dbReference type="GO" id="GO:0098703">
    <property type="term" value="P:calcium ion import across plasma membrane"/>
    <property type="evidence" value="ECO:0007669"/>
    <property type="project" value="TreeGrafter"/>
</dbReference>
<dbReference type="PANTHER" id="PTHR10582">
    <property type="entry name" value="TRANSIENT RECEPTOR POTENTIAL ION CHANNEL PROTEIN"/>
    <property type="match status" value="1"/>
</dbReference>
<organism evidence="8">
    <name type="scientific">Phaeomonas parva</name>
    <dbReference type="NCBI Taxonomy" id="124430"/>
    <lineage>
        <taxon>Eukaryota</taxon>
        <taxon>Sar</taxon>
        <taxon>Stramenopiles</taxon>
        <taxon>Ochrophyta</taxon>
        <taxon>Pinguiophyceae</taxon>
        <taxon>Pinguiochrysidales</taxon>
        <taxon>Pinguiochrysidaceae</taxon>
        <taxon>Phaeomonas</taxon>
    </lineage>
</organism>
<protein>
    <recommendedName>
        <fullName evidence="7">Ion transport domain-containing protein</fullName>
    </recommendedName>
</protein>
<feature type="transmembrane region" description="Helical" evidence="6">
    <location>
        <begin position="216"/>
        <end position="241"/>
    </location>
</feature>
<proteinExistence type="predicted"/>
<evidence type="ECO:0000256" key="2">
    <source>
        <dbReference type="ARBA" id="ARBA00022692"/>
    </source>
</evidence>
<dbReference type="InterPro" id="IPR024862">
    <property type="entry name" value="TRPV"/>
</dbReference>
<dbReference type="Gene3D" id="1.10.287.70">
    <property type="match status" value="1"/>
</dbReference>
<gene>
    <name evidence="8" type="ORF">PPAR1163_LOCUS4388</name>
</gene>
<evidence type="ECO:0000256" key="4">
    <source>
        <dbReference type="ARBA" id="ARBA00022989"/>
    </source>
</evidence>
<feature type="domain" description="Ion transport" evidence="7">
    <location>
        <begin position="36"/>
        <end position="252"/>
    </location>
</feature>
<dbReference type="PANTHER" id="PTHR10582:SF2">
    <property type="entry name" value="INACTIVE"/>
    <property type="match status" value="1"/>
</dbReference>
<keyword evidence="5 6" id="KW-0472">Membrane</keyword>
<comment type="subcellular location">
    <subcellularLocation>
        <location evidence="1">Membrane</location>
        <topology evidence="1">Multi-pass membrane protein</topology>
    </subcellularLocation>
</comment>
<keyword evidence="3" id="KW-0677">Repeat</keyword>
<name>A0A7S1XLX8_9STRA</name>
<sequence>MPQAAAAADGQLGGAEGWRSELAVAVAFLAGALAALLLLFFAAHELQGMVQSGPYEHLRGDIWNCVDFVSIIAQGLTLFLLVVDYRRAGGGVSVHGDFQASSTCASIALPPAWFSLLYFMLGFEGSGMLARMVIEITRGVRDFVIILAVVVIGFALSFYVLFQAGSMQHDPMTVGDVDVEDEVFGYRNPLAALVSGFALMLGDFDRDEFSASANESLMNVLFVVFQVFVTIIMLNLLIAIMGDIFDKVQEHARAHYLYAKAKIVVEYETALKKKRRPDRALFPEWIQVLKPKRAEENEGELGSAAWAGRIAALKRQLETVRRDVSANVKDVEAVVTGMIDERMDKVDARVLAIDDHLVTLSDRMGKLEQLLARAAGNPKPQEEAQGSD</sequence>
<dbReference type="GO" id="GO:0005216">
    <property type="term" value="F:monoatomic ion channel activity"/>
    <property type="evidence" value="ECO:0007669"/>
    <property type="project" value="InterPro"/>
</dbReference>
<keyword evidence="4 6" id="KW-1133">Transmembrane helix</keyword>
<dbReference type="Pfam" id="PF00520">
    <property type="entry name" value="Ion_trans"/>
    <property type="match status" value="1"/>
</dbReference>
<feature type="transmembrane region" description="Helical" evidence="6">
    <location>
        <begin position="103"/>
        <end position="123"/>
    </location>
</feature>
<accession>A0A7S1XLX8</accession>
<evidence type="ECO:0000256" key="6">
    <source>
        <dbReference type="SAM" id="Phobius"/>
    </source>
</evidence>
<evidence type="ECO:0000256" key="1">
    <source>
        <dbReference type="ARBA" id="ARBA00004141"/>
    </source>
</evidence>
<feature type="transmembrane region" description="Helical" evidence="6">
    <location>
        <begin position="22"/>
        <end position="41"/>
    </location>
</feature>
<evidence type="ECO:0000259" key="7">
    <source>
        <dbReference type="Pfam" id="PF00520"/>
    </source>
</evidence>
<feature type="transmembrane region" description="Helical" evidence="6">
    <location>
        <begin position="62"/>
        <end position="83"/>
    </location>
</feature>
<evidence type="ECO:0000313" key="8">
    <source>
        <dbReference type="EMBL" id="CAD9246036.1"/>
    </source>
</evidence>
<keyword evidence="2 6" id="KW-0812">Transmembrane</keyword>
<dbReference type="EMBL" id="HBGJ01007062">
    <property type="protein sequence ID" value="CAD9246036.1"/>
    <property type="molecule type" value="Transcribed_RNA"/>
</dbReference>
<feature type="transmembrane region" description="Helical" evidence="6">
    <location>
        <begin position="143"/>
        <end position="164"/>
    </location>
</feature>
<reference evidence="8" key="1">
    <citation type="submission" date="2021-01" db="EMBL/GenBank/DDBJ databases">
        <authorList>
            <person name="Corre E."/>
            <person name="Pelletier E."/>
            <person name="Niang G."/>
            <person name="Scheremetjew M."/>
            <person name="Finn R."/>
            <person name="Kale V."/>
            <person name="Holt S."/>
            <person name="Cochrane G."/>
            <person name="Meng A."/>
            <person name="Brown T."/>
            <person name="Cohen L."/>
        </authorList>
    </citation>
    <scope>NUCLEOTIDE SEQUENCE</scope>
    <source>
        <strain evidence="8">CCMP2877</strain>
    </source>
</reference>